<sequence length="421" mass="46182">MPDGRRVSPSVGHAAAAETLPGYYTSLHTRQQAPVLAPSTYLNSQALSYGSKSRSIRQKRAIMGHGKEVKTRPDPKVEIQEKGEIFFFYRPKVGKDEARGPDDVQRMYIVLRPEATGDGGDRAVEDKQAPDSGKEGHKNQQPQNSDGDGGGEGGHGKEVVSVTESCRFFRDFQEVNVEEQALLRLIVMGKKSLPDPAAKRGRPYWGYVELVTTDVEHIKDALKEEEYSTATRGTRRRAAARALGEGVYRILKHDSGRRVHTHLVYKLELPLPARRREHDAEADEAGEPQEAMNVEPEASYLIQIKNPEQPPPSGGGGDGGFRGLQSKRRAAFPAHLQGRFGSNHRYAPADPPDLLNYEGCEFLLIAASDDVEEELGLELETETDAEADLEGDGAAAAKCSDLVKMFGEVADVKPLLSGSWD</sequence>
<dbReference type="PANTHER" id="PTHR34776:SF1">
    <property type="entry name" value="F17F16.3 PROTEIN"/>
    <property type="match status" value="1"/>
</dbReference>
<dbReference type="PANTHER" id="PTHR34776">
    <property type="entry name" value="F17F16.3 PROTEIN"/>
    <property type="match status" value="1"/>
</dbReference>
<evidence type="ECO:0007829" key="4">
    <source>
        <dbReference type="PeptideAtlas" id="A0A0P0VER6"/>
    </source>
</evidence>
<accession>A0A0P0VER6</accession>
<feature type="compositionally biased region" description="Basic and acidic residues" evidence="1">
    <location>
        <begin position="119"/>
        <end position="138"/>
    </location>
</feature>
<dbReference type="STRING" id="39947.A0A0P0VER6"/>
<dbReference type="OMA" id="GSNHRYA"/>
<dbReference type="InParanoid" id="A0A0P0VER6"/>
<protein>
    <submittedName>
        <fullName evidence="2">Os02g0140800 protein</fullName>
    </submittedName>
</protein>
<proteinExistence type="evidence at protein level"/>
<feature type="region of interest" description="Disordered" evidence="1">
    <location>
        <begin position="305"/>
        <end position="324"/>
    </location>
</feature>
<keyword evidence="3" id="KW-1185">Reference proteome</keyword>
<gene>
    <name evidence="2" type="ordered locus">Os02g0140800</name>
    <name evidence="2" type="ORF">OSNPB_020140800</name>
</gene>
<dbReference type="eggNOG" id="ENOG502S2IV">
    <property type="taxonomic scope" value="Eukaryota"/>
</dbReference>
<dbReference type="Proteomes" id="UP000059680">
    <property type="component" value="Chromosome 2"/>
</dbReference>
<evidence type="ECO:0000256" key="1">
    <source>
        <dbReference type="SAM" id="MobiDB-lite"/>
    </source>
</evidence>
<dbReference type="AlphaFoldDB" id="A0A0P0VER6"/>
<feature type="region of interest" description="Disordered" evidence="1">
    <location>
        <begin position="113"/>
        <end position="157"/>
    </location>
</feature>
<reference evidence="3" key="1">
    <citation type="journal article" date="2005" name="Nature">
        <title>The map-based sequence of the rice genome.</title>
        <authorList>
            <consortium name="International rice genome sequencing project (IRGSP)"/>
            <person name="Matsumoto T."/>
            <person name="Wu J."/>
            <person name="Kanamori H."/>
            <person name="Katayose Y."/>
            <person name="Fujisawa M."/>
            <person name="Namiki N."/>
            <person name="Mizuno H."/>
            <person name="Yamamoto K."/>
            <person name="Antonio B.A."/>
            <person name="Baba T."/>
            <person name="Sakata K."/>
            <person name="Nagamura Y."/>
            <person name="Aoki H."/>
            <person name="Arikawa K."/>
            <person name="Arita K."/>
            <person name="Bito T."/>
            <person name="Chiden Y."/>
            <person name="Fujitsuka N."/>
            <person name="Fukunaka R."/>
            <person name="Hamada M."/>
            <person name="Harada C."/>
            <person name="Hayashi A."/>
            <person name="Hijishita S."/>
            <person name="Honda M."/>
            <person name="Hosokawa S."/>
            <person name="Ichikawa Y."/>
            <person name="Idonuma A."/>
            <person name="Iijima M."/>
            <person name="Ikeda M."/>
            <person name="Ikeno M."/>
            <person name="Ito K."/>
            <person name="Ito S."/>
            <person name="Ito T."/>
            <person name="Ito Y."/>
            <person name="Ito Y."/>
            <person name="Iwabuchi A."/>
            <person name="Kamiya K."/>
            <person name="Karasawa W."/>
            <person name="Kurita K."/>
            <person name="Katagiri S."/>
            <person name="Kikuta A."/>
            <person name="Kobayashi H."/>
            <person name="Kobayashi N."/>
            <person name="Machita K."/>
            <person name="Maehara T."/>
            <person name="Masukawa M."/>
            <person name="Mizubayashi T."/>
            <person name="Mukai Y."/>
            <person name="Nagasaki H."/>
            <person name="Nagata Y."/>
            <person name="Naito S."/>
            <person name="Nakashima M."/>
            <person name="Nakama Y."/>
            <person name="Nakamichi Y."/>
            <person name="Nakamura M."/>
            <person name="Meguro A."/>
            <person name="Negishi M."/>
            <person name="Ohta I."/>
            <person name="Ohta T."/>
            <person name="Okamoto M."/>
            <person name="Ono N."/>
            <person name="Saji S."/>
            <person name="Sakaguchi M."/>
            <person name="Sakai K."/>
            <person name="Shibata M."/>
            <person name="Shimokawa T."/>
            <person name="Song J."/>
            <person name="Takazaki Y."/>
            <person name="Terasawa K."/>
            <person name="Tsugane M."/>
            <person name="Tsuji K."/>
            <person name="Ueda S."/>
            <person name="Waki K."/>
            <person name="Yamagata H."/>
            <person name="Yamamoto M."/>
            <person name="Yamamoto S."/>
            <person name="Yamane H."/>
            <person name="Yoshiki S."/>
            <person name="Yoshihara R."/>
            <person name="Yukawa K."/>
            <person name="Zhong H."/>
            <person name="Yano M."/>
            <person name="Yuan Q."/>
            <person name="Ouyang S."/>
            <person name="Liu J."/>
            <person name="Jones K.M."/>
            <person name="Gansberger K."/>
            <person name="Moffat K."/>
            <person name="Hill J."/>
            <person name="Bera J."/>
            <person name="Fadrosh D."/>
            <person name="Jin S."/>
            <person name="Johri S."/>
            <person name="Kim M."/>
            <person name="Overton L."/>
            <person name="Reardon M."/>
            <person name="Tsitrin T."/>
            <person name="Vuong H."/>
            <person name="Weaver B."/>
            <person name="Ciecko A."/>
            <person name="Tallon L."/>
            <person name="Jackson J."/>
            <person name="Pai G."/>
            <person name="Aken S.V."/>
            <person name="Utterback T."/>
            <person name="Reidmuller S."/>
            <person name="Feldblyum T."/>
            <person name="Hsiao J."/>
            <person name="Zismann V."/>
            <person name="Iobst S."/>
            <person name="de Vazeille A.R."/>
            <person name="Buell C.R."/>
            <person name="Ying K."/>
            <person name="Li Y."/>
            <person name="Lu T."/>
            <person name="Huang Y."/>
            <person name="Zhao Q."/>
            <person name="Feng Q."/>
            <person name="Zhang L."/>
            <person name="Zhu J."/>
            <person name="Weng Q."/>
            <person name="Mu J."/>
            <person name="Lu Y."/>
            <person name="Fan D."/>
            <person name="Liu Y."/>
            <person name="Guan J."/>
            <person name="Zhang Y."/>
            <person name="Yu S."/>
            <person name="Liu X."/>
            <person name="Zhang Y."/>
            <person name="Hong G."/>
            <person name="Han B."/>
            <person name="Choisne N."/>
            <person name="Demange N."/>
            <person name="Orjeda G."/>
            <person name="Samain S."/>
            <person name="Cattolico L."/>
            <person name="Pelletier E."/>
            <person name="Couloux A."/>
            <person name="Segurens B."/>
            <person name="Wincker P."/>
            <person name="D'Hont A."/>
            <person name="Scarpelli C."/>
            <person name="Weissenbach J."/>
            <person name="Salanoubat M."/>
            <person name="Quetier F."/>
            <person name="Yu Y."/>
            <person name="Kim H.R."/>
            <person name="Rambo T."/>
            <person name="Currie J."/>
            <person name="Collura K."/>
            <person name="Luo M."/>
            <person name="Yang T."/>
            <person name="Ammiraju J.S.S."/>
            <person name="Engler F."/>
            <person name="Soderlund C."/>
            <person name="Wing R.A."/>
            <person name="Palmer L.E."/>
            <person name="de la Bastide M."/>
            <person name="Spiegel L."/>
            <person name="Nascimento L."/>
            <person name="Zutavern T."/>
            <person name="O'Shaughnessy A."/>
            <person name="Dike S."/>
            <person name="Dedhia N."/>
            <person name="Preston R."/>
            <person name="Balija V."/>
            <person name="McCombie W.R."/>
            <person name="Chow T."/>
            <person name="Chen H."/>
            <person name="Chung M."/>
            <person name="Chen C."/>
            <person name="Shaw J."/>
            <person name="Wu H."/>
            <person name="Hsiao K."/>
            <person name="Chao Y."/>
            <person name="Chu M."/>
            <person name="Cheng C."/>
            <person name="Hour A."/>
            <person name="Lee P."/>
            <person name="Lin S."/>
            <person name="Lin Y."/>
            <person name="Liou J."/>
            <person name="Liu S."/>
            <person name="Hsing Y."/>
            <person name="Raghuvanshi S."/>
            <person name="Mohanty A."/>
            <person name="Bharti A.K."/>
            <person name="Gaur A."/>
            <person name="Gupta V."/>
            <person name="Kumar D."/>
            <person name="Ravi V."/>
            <person name="Vij S."/>
            <person name="Kapur A."/>
            <person name="Khurana P."/>
            <person name="Khurana P."/>
            <person name="Khurana J.P."/>
            <person name="Tyagi A.K."/>
            <person name="Gaikwad K."/>
            <person name="Singh A."/>
            <person name="Dalal V."/>
            <person name="Srivastava S."/>
            <person name="Dixit A."/>
            <person name="Pal A.K."/>
            <person name="Ghazi I.A."/>
            <person name="Yadav M."/>
            <person name="Pandit A."/>
            <person name="Bhargava A."/>
            <person name="Sureshbabu K."/>
            <person name="Batra K."/>
            <person name="Sharma T.R."/>
            <person name="Mohapatra T."/>
            <person name="Singh N.K."/>
            <person name="Messing J."/>
            <person name="Nelson A.B."/>
            <person name="Fuks G."/>
            <person name="Kavchok S."/>
            <person name="Keizer G."/>
            <person name="Linton E."/>
            <person name="Llaca V."/>
            <person name="Song R."/>
            <person name="Tanyolac B."/>
            <person name="Young S."/>
            <person name="Ho-Il K."/>
            <person name="Hahn J.H."/>
            <person name="Sangsakoo G."/>
            <person name="Vanavichit A."/>
            <person name="de Mattos Luiz.A.T."/>
            <person name="Zimmer P.D."/>
            <person name="Malone G."/>
            <person name="Dellagostin O."/>
            <person name="de Oliveira A.C."/>
            <person name="Bevan M."/>
            <person name="Bancroft I."/>
            <person name="Minx P."/>
            <person name="Cordum H."/>
            <person name="Wilson R."/>
            <person name="Cheng Z."/>
            <person name="Jin W."/>
            <person name="Jiang J."/>
            <person name="Leong S.A."/>
            <person name="Iwama H."/>
            <person name="Gojobori T."/>
            <person name="Itoh T."/>
            <person name="Niimura Y."/>
            <person name="Fujii Y."/>
            <person name="Habara T."/>
            <person name="Sakai H."/>
            <person name="Sato Y."/>
            <person name="Wilson G."/>
            <person name="Kumar K."/>
            <person name="McCouch S."/>
            <person name="Juretic N."/>
            <person name="Hoen D."/>
            <person name="Wright S."/>
            <person name="Bruskiewich R."/>
            <person name="Bureau T."/>
            <person name="Miyao A."/>
            <person name="Hirochika H."/>
            <person name="Nishikawa T."/>
            <person name="Kadowaki K."/>
            <person name="Sugiura M."/>
            <person name="Burr B."/>
            <person name="Sasaki T."/>
        </authorList>
    </citation>
    <scope>NUCLEOTIDE SEQUENCE [LARGE SCALE GENOMIC DNA]</scope>
    <source>
        <strain evidence="3">cv. Nipponbare</strain>
    </source>
</reference>
<evidence type="ECO:0000313" key="2">
    <source>
        <dbReference type="EMBL" id="BAS76918.1"/>
    </source>
</evidence>
<reference evidence="2 3" key="3">
    <citation type="journal article" date="2013" name="Rice">
        <title>Improvement of the Oryza sativa Nipponbare reference genome using next generation sequence and optical map data.</title>
        <authorList>
            <person name="Kawahara Y."/>
            <person name="de la Bastide M."/>
            <person name="Hamilton J.P."/>
            <person name="Kanamori H."/>
            <person name="McCombie W.R."/>
            <person name="Ouyang S."/>
            <person name="Schwartz D.C."/>
            <person name="Tanaka T."/>
            <person name="Wu J."/>
            <person name="Zhou S."/>
            <person name="Childs K.L."/>
            <person name="Davidson R.M."/>
            <person name="Lin H."/>
            <person name="Quesada-Ocampo L."/>
            <person name="Vaillancourt B."/>
            <person name="Sakai H."/>
            <person name="Lee S.S."/>
            <person name="Kim J."/>
            <person name="Numa H."/>
            <person name="Itoh T."/>
            <person name="Buell C.R."/>
            <person name="Matsumoto T."/>
        </authorList>
    </citation>
    <scope>NUCLEOTIDE SEQUENCE [LARGE SCALE GENOMIC DNA]</scope>
    <source>
        <strain evidence="3">cv. Nipponbare</strain>
    </source>
</reference>
<keyword evidence="4" id="KW-1267">Proteomics identification</keyword>
<name>A0A0P0VER6_ORYSJ</name>
<organism evidence="2 3">
    <name type="scientific">Oryza sativa subsp. japonica</name>
    <name type="common">Rice</name>
    <dbReference type="NCBI Taxonomy" id="39947"/>
    <lineage>
        <taxon>Eukaryota</taxon>
        <taxon>Viridiplantae</taxon>
        <taxon>Streptophyta</taxon>
        <taxon>Embryophyta</taxon>
        <taxon>Tracheophyta</taxon>
        <taxon>Spermatophyta</taxon>
        <taxon>Magnoliopsida</taxon>
        <taxon>Liliopsida</taxon>
        <taxon>Poales</taxon>
        <taxon>Poaceae</taxon>
        <taxon>BOP clade</taxon>
        <taxon>Oryzoideae</taxon>
        <taxon>Oryzeae</taxon>
        <taxon>Oryzinae</taxon>
        <taxon>Oryza</taxon>
        <taxon>Oryza sativa</taxon>
    </lineage>
</organism>
<dbReference type="FunCoup" id="A0A0P0VER6">
    <property type="interactions" value="65"/>
</dbReference>
<dbReference type="EMBL" id="AP014958">
    <property type="protein sequence ID" value="BAS76918.1"/>
    <property type="molecule type" value="Genomic_DNA"/>
</dbReference>
<dbReference type="Gramene" id="Os02t0140800-00">
    <property type="protein sequence ID" value="Os02t0140800-00"/>
    <property type="gene ID" value="Os02g0140800"/>
</dbReference>
<evidence type="ECO:0000313" key="3">
    <source>
        <dbReference type="Proteomes" id="UP000059680"/>
    </source>
</evidence>
<reference evidence="2 3" key="2">
    <citation type="journal article" date="2013" name="Plant Cell Physiol.">
        <title>Rice Annotation Project Database (RAP-DB): an integrative and interactive database for rice genomics.</title>
        <authorList>
            <person name="Sakai H."/>
            <person name="Lee S.S."/>
            <person name="Tanaka T."/>
            <person name="Numa H."/>
            <person name="Kim J."/>
            <person name="Kawahara Y."/>
            <person name="Wakimoto H."/>
            <person name="Yang C.C."/>
            <person name="Iwamoto M."/>
            <person name="Abe T."/>
            <person name="Yamada Y."/>
            <person name="Muto A."/>
            <person name="Inokuchi H."/>
            <person name="Ikemura T."/>
            <person name="Matsumoto T."/>
            <person name="Sasaki T."/>
            <person name="Itoh T."/>
        </authorList>
    </citation>
    <scope>NUCLEOTIDE SEQUENCE [LARGE SCALE GENOMIC DNA]</scope>
    <source>
        <strain evidence="3">cv. Nipponbare</strain>
    </source>
</reference>
<dbReference type="PaxDb" id="39947-A0A0P0VER6"/>